<feature type="transmembrane region" description="Helical" evidence="1">
    <location>
        <begin position="21"/>
        <end position="40"/>
    </location>
</feature>
<comment type="caution">
    <text evidence="2">The sequence shown here is derived from an EMBL/GenBank/DDBJ whole genome shotgun (WGS) entry which is preliminary data.</text>
</comment>
<proteinExistence type="predicted"/>
<name>A0A1G2CN03_9BACT</name>
<dbReference type="AlphaFoldDB" id="A0A1G2CN03"/>
<protein>
    <recommendedName>
        <fullName evidence="4">POTRA domain-containing protein</fullName>
    </recommendedName>
</protein>
<keyword evidence="1" id="KW-1133">Transmembrane helix</keyword>
<dbReference type="Proteomes" id="UP000178599">
    <property type="component" value="Unassembled WGS sequence"/>
</dbReference>
<keyword evidence="1" id="KW-0812">Transmembrane</keyword>
<organism evidence="2 3">
    <name type="scientific">Candidatus Liptonbacteria bacterium RIFOXYB1_FULL_36_10</name>
    <dbReference type="NCBI Taxonomy" id="1798654"/>
    <lineage>
        <taxon>Bacteria</taxon>
        <taxon>Candidatus Liptoniibacteriota</taxon>
    </lineage>
</organism>
<keyword evidence="1" id="KW-0472">Membrane</keyword>
<evidence type="ECO:0008006" key="4">
    <source>
        <dbReference type="Google" id="ProtNLM"/>
    </source>
</evidence>
<evidence type="ECO:0000313" key="3">
    <source>
        <dbReference type="Proteomes" id="UP000178599"/>
    </source>
</evidence>
<evidence type="ECO:0000256" key="1">
    <source>
        <dbReference type="SAM" id="Phobius"/>
    </source>
</evidence>
<sequence>MLQGKTIKSNIKKKHSRKLKIFFLLLIFCAVLFGFYYLFFQASFFKIKSFTVSGSSTFTPENLIKTGFGKNIFSSVKLNDLPLLLEEASISKNYFKRTVLISLKEREKFGIWCQKTEESLKNCFWFDKLGKTFLSAPLSEGGFVKLVESDKPLSLGGKVLEENFFNNLLKIFDIASELKIPEKHFSVFQDKEEVFLNASEKTPEIYFSLRFNPDFSAKALESFKPDFKKIIYIDLRSENRVFYKYK</sequence>
<reference evidence="2 3" key="1">
    <citation type="journal article" date="2016" name="Nat. Commun.">
        <title>Thousands of microbial genomes shed light on interconnected biogeochemical processes in an aquifer system.</title>
        <authorList>
            <person name="Anantharaman K."/>
            <person name="Brown C.T."/>
            <person name="Hug L.A."/>
            <person name="Sharon I."/>
            <person name="Castelle C.J."/>
            <person name="Probst A.J."/>
            <person name="Thomas B.C."/>
            <person name="Singh A."/>
            <person name="Wilkins M.J."/>
            <person name="Karaoz U."/>
            <person name="Brodie E.L."/>
            <person name="Williams K.H."/>
            <person name="Hubbard S.S."/>
            <person name="Banfield J.F."/>
        </authorList>
    </citation>
    <scope>NUCLEOTIDE SEQUENCE [LARGE SCALE GENOMIC DNA]</scope>
</reference>
<dbReference type="EMBL" id="MHLE01000020">
    <property type="protein sequence ID" value="OGZ02763.1"/>
    <property type="molecule type" value="Genomic_DNA"/>
</dbReference>
<evidence type="ECO:0000313" key="2">
    <source>
        <dbReference type="EMBL" id="OGZ02763.1"/>
    </source>
</evidence>
<gene>
    <name evidence="2" type="ORF">A2390_02265</name>
</gene>
<accession>A0A1G2CN03</accession>